<reference evidence="9 10" key="1">
    <citation type="submission" date="2014-06" db="EMBL/GenBank/DDBJ databases">
        <title>Genome sequence of the intracellular symbiont Blattabacterium cuenoti, strain CPU2 from the wood feeding cockroach Cryptocercus punctulatus.</title>
        <authorList>
            <person name="Kinjo Y."/>
            <person name="Ohkuma M."/>
            <person name="Tokuda G."/>
        </authorList>
    </citation>
    <scope>NUCLEOTIDE SEQUENCE [LARGE SCALE GENOMIC DNA]</scope>
    <source>
        <strain evidence="9 10">CPU2</strain>
    </source>
</reference>
<dbReference type="SUPFAM" id="SSF54719">
    <property type="entry name" value="Fe,Mn superoxide dismutase (SOD), C-terminal domain"/>
    <property type="match status" value="1"/>
</dbReference>
<dbReference type="Proteomes" id="UP000262607">
    <property type="component" value="Chromosome"/>
</dbReference>
<feature type="domain" description="Manganese/iron superoxide dismutase C-terminal" evidence="8">
    <location>
        <begin position="94"/>
        <end position="198"/>
    </location>
</feature>
<evidence type="ECO:0000259" key="8">
    <source>
        <dbReference type="Pfam" id="PF02777"/>
    </source>
</evidence>
<accession>A0AAD1CLR7</accession>
<evidence type="ECO:0000256" key="3">
    <source>
        <dbReference type="ARBA" id="ARBA00022723"/>
    </source>
</evidence>
<dbReference type="Gene3D" id="1.10.287.990">
    <property type="entry name" value="Fe,Mn superoxide dismutase (SOD) domain"/>
    <property type="match status" value="1"/>
</dbReference>
<dbReference type="GO" id="GO:0004784">
    <property type="term" value="F:superoxide dismutase activity"/>
    <property type="evidence" value="ECO:0007669"/>
    <property type="project" value="UniProtKB-EC"/>
</dbReference>
<feature type="binding site" evidence="5">
    <location>
        <position position="169"/>
    </location>
    <ligand>
        <name>Mn(2+)</name>
        <dbReference type="ChEBI" id="CHEBI:29035"/>
    </ligand>
</feature>
<dbReference type="InterPro" id="IPR001189">
    <property type="entry name" value="Mn/Fe_SOD"/>
</dbReference>
<evidence type="ECO:0000256" key="4">
    <source>
        <dbReference type="ARBA" id="ARBA00023002"/>
    </source>
</evidence>
<feature type="binding site" evidence="5">
    <location>
        <position position="27"/>
    </location>
    <ligand>
        <name>Mn(2+)</name>
        <dbReference type="ChEBI" id="CHEBI:29035"/>
    </ligand>
</feature>
<dbReference type="RefSeq" id="WP_110548956.1">
    <property type="nucleotide sequence ID" value="NZ_AP014610.1"/>
</dbReference>
<dbReference type="GeneID" id="66556743"/>
<dbReference type="InterPro" id="IPR036324">
    <property type="entry name" value="Mn/Fe_SOD_N_sf"/>
</dbReference>
<organism evidence="9 10">
    <name type="scientific">Blattabacterium punctulatus CPU2</name>
    <dbReference type="NCBI Taxonomy" id="1457032"/>
    <lineage>
        <taxon>Bacteria</taxon>
        <taxon>Pseudomonadati</taxon>
        <taxon>Bacteroidota</taxon>
        <taxon>Flavobacteriia</taxon>
        <taxon>Flavobacteriales</taxon>
        <taxon>Blattabacteriaceae</taxon>
        <taxon>Blattabacterium</taxon>
    </lineage>
</organism>
<dbReference type="PIRSF" id="PIRSF000349">
    <property type="entry name" value="SODismutase"/>
    <property type="match status" value="1"/>
</dbReference>
<dbReference type="SUPFAM" id="SSF46609">
    <property type="entry name" value="Fe,Mn superoxide dismutase (SOD), N-terminal domain"/>
    <property type="match status" value="1"/>
</dbReference>
<evidence type="ECO:0000259" key="7">
    <source>
        <dbReference type="Pfam" id="PF00081"/>
    </source>
</evidence>
<sequence>MSFKLPKLSYSYKDFEPYIDQKTMKIHYLKHHAGYTNNLNQVINGTDMENLSIKEILRRANIENPIIRNNSGGFYNHNLFWEILIPHSKSIPPSKYLNEVFKKKFKTFDLFKEKFTTVAMNRFGSGWVWLCVKEKELTICSTENQDNPLMLGIGYEEGIPILGLDVWEHAYYLQYQNRRIDYIYSFWNIINWKKVEENYNCSIVE</sequence>
<dbReference type="GO" id="GO:0046872">
    <property type="term" value="F:metal ion binding"/>
    <property type="evidence" value="ECO:0007669"/>
    <property type="project" value="UniProtKB-KW"/>
</dbReference>
<gene>
    <name evidence="9" type="primary">sodA</name>
    <name evidence="9" type="ORF">CPU2_327</name>
</gene>
<dbReference type="PRINTS" id="PR01703">
    <property type="entry name" value="MNSODISMTASE"/>
</dbReference>
<comment type="function">
    <text evidence="6">Destroys radicals which are normally produced within the cells and which are toxic to biological systems.</text>
</comment>
<evidence type="ECO:0000256" key="2">
    <source>
        <dbReference type="ARBA" id="ARBA00012682"/>
    </source>
</evidence>
<evidence type="ECO:0000256" key="1">
    <source>
        <dbReference type="ARBA" id="ARBA00008714"/>
    </source>
</evidence>
<dbReference type="Pfam" id="PF02777">
    <property type="entry name" value="Sod_Fe_C"/>
    <property type="match status" value="1"/>
</dbReference>
<dbReference type="Gene3D" id="3.55.40.20">
    <property type="entry name" value="Iron/manganese superoxide dismutase, C-terminal domain"/>
    <property type="match status" value="1"/>
</dbReference>
<dbReference type="PANTHER" id="PTHR43595">
    <property type="entry name" value="37S RIBOSOMAL PROTEIN S26, MITOCHONDRIAL"/>
    <property type="match status" value="1"/>
</dbReference>
<dbReference type="AlphaFoldDB" id="A0AAD1CLR7"/>
<dbReference type="Pfam" id="PF00081">
    <property type="entry name" value="Sod_Fe_N"/>
    <property type="match status" value="1"/>
</dbReference>
<feature type="binding site" evidence="5">
    <location>
        <position position="165"/>
    </location>
    <ligand>
        <name>Mn(2+)</name>
        <dbReference type="ChEBI" id="CHEBI:29035"/>
    </ligand>
</feature>
<comment type="catalytic activity">
    <reaction evidence="6">
        <text>2 superoxide + 2 H(+) = H2O2 + O2</text>
        <dbReference type="Rhea" id="RHEA:20696"/>
        <dbReference type="ChEBI" id="CHEBI:15378"/>
        <dbReference type="ChEBI" id="CHEBI:15379"/>
        <dbReference type="ChEBI" id="CHEBI:16240"/>
        <dbReference type="ChEBI" id="CHEBI:18421"/>
        <dbReference type="EC" id="1.15.1.1"/>
    </reaction>
</comment>
<proteinExistence type="inferred from homology"/>
<dbReference type="InterPro" id="IPR019831">
    <property type="entry name" value="Mn/Fe_SOD_N"/>
</dbReference>
<dbReference type="PANTHER" id="PTHR43595:SF2">
    <property type="entry name" value="SMALL RIBOSOMAL SUBUNIT PROTEIN MS42"/>
    <property type="match status" value="1"/>
</dbReference>
<evidence type="ECO:0000313" key="10">
    <source>
        <dbReference type="Proteomes" id="UP000262607"/>
    </source>
</evidence>
<name>A0AAD1CLR7_9FLAO</name>
<feature type="binding site" evidence="5">
    <location>
        <position position="77"/>
    </location>
    <ligand>
        <name>Mn(2+)</name>
        <dbReference type="ChEBI" id="CHEBI:29035"/>
    </ligand>
</feature>
<evidence type="ECO:0000256" key="6">
    <source>
        <dbReference type="RuleBase" id="RU000414"/>
    </source>
</evidence>
<dbReference type="EC" id="1.15.1.1" evidence="2 6"/>
<evidence type="ECO:0000313" key="9">
    <source>
        <dbReference type="EMBL" id="BBA17820.1"/>
    </source>
</evidence>
<comment type="similarity">
    <text evidence="1 6">Belongs to the iron/manganese superoxide dismutase family.</text>
</comment>
<evidence type="ECO:0000256" key="5">
    <source>
        <dbReference type="PIRSR" id="PIRSR000349-1"/>
    </source>
</evidence>
<dbReference type="InterPro" id="IPR019833">
    <property type="entry name" value="Mn/Fe_SOD_BS"/>
</dbReference>
<dbReference type="GO" id="GO:0005737">
    <property type="term" value="C:cytoplasm"/>
    <property type="evidence" value="ECO:0007669"/>
    <property type="project" value="TreeGrafter"/>
</dbReference>
<feature type="domain" description="Manganese/iron superoxide dismutase N-terminal" evidence="7">
    <location>
        <begin position="2"/>
        <end position="84"/>
    </location>
</feature>
<keyword evidence="4 6" id="KW-0560">Oxidoreductase</keyword>
<protein>
    <recommendedName>
        <fullName evidence="2 6">Superoxide dismutase</fullName>
        <ecNumber evidence="2 6">1.15.1.1</ecNumber>
    </recommendedName>
</protein>
<dbReference type="InterPro" id="IPR019832">
    <property type="entry name" value="Mn/Fe_SOD_C"/>
</dbReference>
<dbReference type="InterPro" id="IPR036314">
    <property type="entry name" value="SOD_C_sf"/>
</dbReference>
<keyword evidence="3 5" id="KW-0479">Metal-binding</keyword>
<dbReference type="EMBL" id="AP014610">
    <property type="protein sequence ID" value="BBA17820.1"/>
    <property type="molecule type" value="Genomic_DNA"/>
</dbReference>
<dbReference type="PROSITE" id="PS00088">
    <property type="entry name" value="SOD_MN"/>
    <property type="match status" value="1"/>
</dbReference>